<proteinExistence type="predicted"/>
<dbReference type="OrthoDB" id="84052at2"/>
<organism evidence="1 2">
    <name type="scientific">Cetobacterium ceti</name>
    <dbReference type="NCBI Taxonomy" id="180163"/>
    <lineage>
        <taxon>Bacteria</taxon>
        <taxon>Fusobacteriati</taxon>
        <taxon>Fusobacteriota</taxon>
        <taxon>Fusobacteriia</taxon>
        <taxon>Fusobacteriales</taxon>
        <taxon>Fusobacteriaceae</taxon>
        <taxon>Cetobacterium</taxon>
    </lineage>
</organism>
<dbReference type="Proteomes" id="UP000191153">
    <property type="component" value="Unassembled WGS sequence"/>
</dbReference>
<evidence type="ECO:0000313" key="2">
    <source>
        <dbReference type="Proteomes" id="UP000191153"/>
    </source>
</evidence>
<dbReference type="STRING" id="180163.SAMN02745174_00486"/>
<gene>
    <name evidence="1" type="ORF">SAMN02745174_00486</name>
</gene>
<dbReference type="RefSeq" id="WP_078693021.1">
    <property type="nucleotide sequence ID" value="NZ_FUWX01000005.1"/>
</dbReference>
<name>A0A1T4KLJ0_9FUSO</name>
<keyword evidence="2" id="KW-1185">Reference proteome</keyword>
<evidence type="ECO:0000313" key="1">
    <source>
        <dbReference type="EMBL" id="SJZ43248.1"/>
    </source>
</evidence>
<reference evidence="1 2" key="1">
    <citation type="submission" date="2017-02" db="EMBL/GenBank/DDBJ databases">
        <authorList>
            <person name="Peterson S.W."/>
        </authorList>
    </citation>
    <scope>NUCLEOTIDE SEQUENCE [LARGE SCALE GENOMIC DNA]</scope>
    <source>
        <strain evidence="1 2">ATCC 700028</strain>
    </source>
</reference>
<dbReference type="AlphaFoldDB" id="A0A1T4KLJ0"/>
<dbReference type="EMBL" id="FUWX01000005">
    <property type="protein sequence ID" value="SJZ43248.1"/>
    <property type="molecule type" value="Genomic_DNA"/>
</dbReference>
<protein>
    <submittedName>
        <fullName evidence="1">Uncharacterized protein</fullName>
    </submittedName>
</protein>
<accession>A0A1T4KLJ0</accession>
<sequence length="523" mass="63118">MKKLFFLFTLIFSIAKGDYLTTNGEIALFYDETKNKIEYIRGDIYKELNISQMELYFLKGDRIIPVKNNIISVQRIGSNIIKMEYLIDEHMVNTYIFSSLKNKKNLYFYTDTSELSWDTPFQIIYMLSPMENTNYLTYKDDYFYYGDRIKMNSLDNKGNLYMATPENFYNLKLILGENNRKKNSRERLYYFSTIKNKDIGDRFLINFATNKYLQNGSTRNLLKENLEYWNKFNKKNNFYRKEIKTQLEFLEILTKDYKIPKHIDYDKSIESFKDRLNLAYVDGIFLDGNIGKILLEELYFKRKNNFEEIKYYDFLFKMLSIKEITMGEKFYRENITPQINKHLRQLVMRKIKIDNREDYDNYYDLLKFIEIYKNQIKDEVLLKRVTEFKIEIIEKLKENMSLIIPKSELYGKIEYLDIYNDGEKKEILEKIYKNYYNSRVGVLNDADNREIIDIKLNLEYVLRLYENNMKNLGDIIFSRLDNLIKENRGYIIPKMKVNGQSSVGLYSNPLYLYFKIVQYRGIE</sequence>